<keyword evidence="4" id="KW-1185">Reference proteome</keyword>
<evidence type="ECO:0000256" key="1">
    <source>
        <dbReference type="ARBA" id="ARBA00006484"/>
    </source>
</evidence>
<evidence type="ECO:0000256" key="2">
    <source>
        <dbReference type="ARBA" id="ARBA00023002"/>
    </source>
</evidence>
<reference evidence="3 4" key="1">
    <citation type="submission" date="2020-03" db="EMBL/GenBank/DDBJ databases">
        <title>Draft Genome Sequence of Cudoniella acicularis.</title>
        <authorList>
            <person name="Buettner E."/>
            <person name="Kellner H."/>
        </authorList>
    </citation>
    <scope>NUCLEOTIDE SEQUENCE [LARGE SCALE GENOMIC DNA]</scope>
    <source>
        <strain evidence="3 4">DSM 108380</strain>
    </source>
</reference>
<dbReference type="PANTHER" id="PTHR24320">
    <property type="entry name" value="RETINOL DEHYDROGENASE"/>
    <property type="match status" value="1"/>
</dbReference>
<accession>A0A8H4QM27</accession>
<dbReference type="Gene3D" id="3.40.50.720">
    <property type="entry name" value="NAD(P)-binding Rossmann-like Domain"/>
    <property type="match status" value="1"/>
</dbReference>
<keyword evidence="2" id="KW-0560">Oxidoreductase</keyword>
<dbReference type="GO" id="GO:0016491">
    <property type="term" value="F:oxidoreductase activity"/>
    <property type="evidence" value="ECO:0007669"/>
    <property type="project" value="UniProtKB-KW"/>
</dbReference>
<sequence length="324" mass="36021">MSYTRSVLVTGGTTGLGFQCALDIARKHPEYQVVISSRNDPNNAAISINTTLKQNNVTFLPLDLSDLAKVRSFAEVWETNNFPPIQALVLNAALQFPNEIHTNAAGIESTFAVSHVGHALLFHLLYAHLADKARIVITSSGTHDPAQKSGLPDAVYKTAEDLAHPPPEMIKIDGRQRYSSSKLANVMWGYALDRRFQSIRRQGKKNLTVVSMDPGLMPGTGLAREYNAFLRFLWVKIMPKILPVLRVLIGSSNIHSQKESGENLSRLAISPDVEGESGTYFEGNKKIPSSVDSYDEEKQEDFWGWTLKHVATNEEELRTFELVN</sequence>
<dbReference type="Proteomes" id="UP000566819">
    <property type="component" value="Unassembled WGS sequence"/>
</dbReference>
<dbReference type="InterPro" id="IPR036291">
    <property type="entry name" value="NAD(P)-bd_dom_sf"/>
</dbReference>
<gene>
    <name evidence="3" type="ORF">G7Y89_g15506</name>
</gene>
<comment type="caution">
    <text evidence="3">The sequence shown here is derived from an EMBL/GenBank/DDBJ whole genome shotgun (WGS) entry which is preliminary data.</text>
</comment>
<dbReference type="EMBL" id="JAAMPI010002457">
    <property type="protein sequence ID" value="KAF4613381.1"/>
    <property type="molecule type" value="Genomic_DNA"/>
</dbReference>
<dbReference type="PANTHER" id="PTHR24320:SF152">
    <property type="entry name" value="SHORT-CHAIN DEHYDROGENASE_REDUCTASE FAMILY PROTEIN"/>
    <property type="match status" value="1"/>
</dbReference>
<evidence type="ECO:0008006" key="5">
    <source>
        <dbReference type="Google" id="ProtNLM"/>
    </source>
</evidence>
<proteinExistence type="inferred from homology"/>
<dbReference type="SUPFAM" id="SSF51735">
    <property type="entry name" value="NAD(P)-binding Rossmann-fold domains"/>
    <property type="match status" value="1"/>
</dbReference>
<protein>
    <recommendedName>
        <fullName evidence="5">Protochlorophyllide reductase</fullName>
    </recommendedName>
</protein>
<evidence type="ECO:0000313" key="4">
    <source>
        <dbReference type="Proteomes" id="UP000566819"/>
    </source>
</evidence>
<dbReference type="Pfam" id="PF00106">
    <property type="entry name" value="adh_short"/>
    <property type="match status" value="1"/>
</dbReference>
<evidence type="ECO:0000313" key="3">
    <source>
        <dbReference type="EMBL" id="KAF4613381.1"/>
    </source>
</evidence>
<organism evidence="3 4">
    <name type="scientific">Cudoniella acicularis</name>
    <dbReference type="NCBI Taxonomy" id="354080"/>
    <lineage>
        <taxon>Eukaryota</taxon>
        <taxon>Fungi</taxon>
        <taxon>Dikarya</taxon>
        <taxon>Ascomycota</taxon>
        <taxon>Pezizomycotina</taxon>
        <taxon>Leotiomycetes</taxon>
        <taxon>Helotiales</taxon>
        <taxon>Tricladiaceae</taxon>
        <taxon>Cudoniella</taxon>
    </lineage>
</organism>
<dbReference type="InterPro" id="IPR002347">
    <property type="entry name" value="SDR_fam"/>
</dbReference>
<name>A0A8H4QM27_9HELO</name>
<dbReference type="OrthoDB" id="542013at2759"/>
<comment type="similarity">
    <text evidence="1">Belongs to the short-chain dehydrogenases/reductases (SDR) family.</text>
</comment>
<dbReference type="AlphaFoldDB" id="A0A8H4QM27"/>